<evidence type="ECO:0000256" key="2">
    <source>
        <dbReference type="SAM" id="SignalP"/>
    </source>
</evidence>
<feature type="domain" description="Multidrug resistance protein MdtA-like barrel-sandwich hybrid" evidence="3">
    <location>
        <begin position="70"/>
        <end position="199"/>
    </location>
</feature>
<gene>
    <name evidence="6" type="ORF">LIN78_02935</name>
</gene>
<keyword evidence="7" id="KW-1185">Reference proteome</keyword>
<dbReference type="Gene3D" id="1.10.287.470">
    <property type="entry name" value="Helix hairpin bin"/>
    <property type="match status" value="1"/>
</dbReference>
<organism evidence="6 7">
    <name type="scientific">Leeia speluncae</name>
    <dbReference type="NCBI Taxonomy" id="2884804"/>
    <lineage>
        <taxon>Bacteria</taxon>
        <taxon>Pseudomonadati</taxon>
        <taxon>Pseudomonadota</taxon>
        <taxon>Betaproteobacteria</taxon>
        <taxon>Neisseriales</taxon>
        <taxon>Leeiaceae</taxon>
        <taxon>Leeia</taxon>
    </lineage>
</organism>
<keyword evidence="2" id="KW-0732">Signal</keyword>
<protein>
    <submittedName>
        <fullName evidence="6">Efflux RND transporter periplasmic adaptor subunit</fullName>
    </submittedName>
</protein>
<feature type="signal peptide" evidence="2">
    <location>
        <begin position="1"/>
        <end position="22"/>
    </location>
</feature>
<dbReference type="Gene3D" id="2.40.30.170">
    <property type="match status" value="1"/>
</dbReference>
<dbReference type="PROSITE" id="PS51257">
    <property type="entry name" value="PROKAR_LIPOPROTEIN"/>
    <property type="match status" value="1"/>
</dbReference>
<sequence>MTIKPKQFPLLLSLMGTTLLLAGCNEEKKADVWQEIRQVKLFTVPSISQANTIVLPGEVHANIDTPLAFRVAGKVIQKKTVLGQTVKKGQLLAELDASDYLAGYQAASAQVSAANAERQQNSKDLARYKSLLDKGFISPAEYERRKTLLATSNAQLDQTIANAKTSQNQTSYTQLRAEQDGVISDWQLEVGQVISAGQVIGKLATTQETALWVNVPETRLQDFQSAKTYDVKINALGNARSAATLTELSPQADATTRTFAAKLKLPASLKAVAGMSGDVSVALSNSTSALQIPLTAVFNNGASGNGVWVYQPKKGNVHFVKVKVGKIEQDQIVIESGLQTGQQIIAAGANLIHEGQSVKPAEGI</sequence>
<dbReference type="InterPro" id="IPR058637">
    <property type="entry name" value="YknX-like_C"/>
</dbReference>
<dbReference type="Gene3D" id="2.40.420.20">
    <property type="match status" value="1"/>
</dbReference>
<evidence type="ECO:0000313" key="7">
    <source>
        <dbReference type="Proteomes" id="UP001165395"/>
    </source>
</evidence>
<dbReference type="RefSeq" id="WP_227178277.1">
    <property type="nucleotide sequence ID" value="NZ_JAJBZT010000001.1"/>
</dbReference>
<evidence type="ECO:0000313" key="6">
    <source>
        <dbReference type="EMBL" id="MCB6182504.1"/>
    </source>
</evidence>
<feature type="chain" id="PRO_5045957248" evidence="2">
    <location>
        <begin position="23"/>
        <end position="364"/>
    </location>
</feature>
<dbReference type="PANTHER" id="PTHR30469">
    <property type="entry name" value="MULTIDRUG RESISTANCE PROTEIN MDTA"/>
    <property type="match status" value="1"/>
</dbReference>
<feature type="domain" description="YknX-like C-terminal permuted SH3-like" evidence="5">
    <location>
        <begin position="289"/>
        <end position="359"/>
    </location>
</feature>
<feature type="domain" description="CusB-like beta-barrel" evidence="4">
    <location>
        <begin position="213"/>
        <end position="281"/>
    </location>
</feature>
<dbReference type="Pfam" id="PF25989">
    <property type="entry name" value="YknX_C"/>
    <property type="match status" value="1"/>
</dbReference>
<dbReference type="InterPro" id="IPR006143">
    <property type="entry name" value="RND_pump_MFP"/>
</dbReference>
<dbReference type="InterPro" id="IPR058625">
    <property type="entry name" value="MdtA-like_BSH"/>
</dbReference>
<dbReference type="InterPro" id="IPR058792">
    <property type="entry name" value="Beta-barrel_RND_2"/>
</dbReference>
<evidence type="ECO:0000256" key="1">
    <source>
        <dbReference type="ARBA" id="ARBA00009477"/>
    </source>
</evidence>
<evidence type="ECO:0000259" key="4">
    <source>
        <dbReference type="Pfam" id="PF25954"/>
    </source>
</evidence>
<dbReference type="EMBL" id="JAJBZT010000001">
    <property type="protein sequence ID" value="MCB6182504.1"/>
    <property type="molecule type" value="Genomic_DNA"/>
</dbReference>
<comment type="similarity">
    <text evidence="1">Belongs to the membrane fusion protein (MFP) (TC 8.A.1) family.</text>
</comment>
<proteinExistence type="inferred from homology"/>
<evidence type="ECO:0000259" key="3">
    <source>
        <dbReference type="Pfam" id="PF25917"/>
    </source>
</evidence>
<dbReference type="Proteomes" id="UP001165395">
    <property type="component" value="Unassembled WGS sequence"/>
</dbReference>
<dbReference type="Pfam" id="PF25917">
    <property type="entry name" value="BSH_RND"/>
    <property type="match status" value="1"/>
</dbReference>
<name>A0ABS8D2S3_9NEIS</name>
<dbReference type="PANTHER" id="PTHR30469:SF15">
    <property type="entry name" value="HLYD FAMILY OF SECRETION PROTEINS"/>
    <property type="match status" value="1"/>
</dbReference>
<dbReference type="SUPFAM" id="SSF111369">
    <property type="entry name" value="HlyD-like secretion proteins"/>
    <property type="match status" value="1"/>
</dbReference>
<dbReference type="NCBIfam" id="TIGR01730">
    <property type="entry name" value="RND_mfp"/>
    <property type="match status" value="1"/>
</dbReference>
<evidence type="ECO:0000259" key="5">
    <source>
        <dbReference type="Pfam" id="PF25989"/>
    </source>
</evidence>
<comment type="caution">
    <text evidence="6">The sequence shown here is derived from an EMBL/GenBank/DDBJ whole genome shotgun (WGS) entry which is preliminary data.</text>
</comment>
<dbReference type="Pfam" id="PF25954">
    <property type="entry name" value="Beta-barrel_RND_2"/>
    <property type="match status" value="1"/>
</dbReference>
<dbReference type="Gene3D" id="2.40.50.100">
    <property type="match status" value="1"/>
</dbReference>
<reference evidence="6" key="1">
    <citation type="submission" date="2021-10" db="EMBL/GenBank/DDBJ databases">
        <title>The complete genome sequence of Leeia sp. TBRC 13508.</title>
        <authorList>
            <person name="Charoenyingcharoen P."/>
            <person name="Yukphan P."/>
        </authorList>
    </citation>
    <scope>NUCLEOTIDE SEQUENCE</scope>
    <source>
        <strain evidence="6">TBRC 13508</strain>
    </source>
</reference>
<accession>A0ABS8D2S3</accession>